<dbReference type="CDD" id="cd01648">
    <property type="entry name" value="TERT"/>
    <property type="match status" value="1"/>
</dbReference>
<evidence type="ECO:0000256" key="1">
    <source>
        <dbReference type="ARBA" id="ARBA00008001"/>
    </source>
</evidence>
<evidence type="ECO:0000256" key="11">
    <source>
        <dbReference type="ARBA" id="ARBA00023242"/>
    </source>
</evidence>
<dbReference type="PRINTS" id="PR01365">
    <property type="entry name" value="TELOMERASERT"/>
</dbReference>
<keyword evidence="7 14" id="KW-0479">Metal-binding</keyword>
<dbReference type="Gene3D" id="1.10.132.70">
    <property type="match status" value="1"/>
</dbReference>
<dbReference type="GO" id="GO:0042162">
    <property type="term" value="F:telomeric DNA binding"/>
    <property type="evidence" value="ECO:0007669"/>
    <property type="project" value="TreeGrafter"/>
</dbReference>
<evidence type="ECO:0000256" key="10">
    <source>
        <dbReference type="ARBA" id="ARBA00022918"/>
    </source>
</evidence>
<evidence type="ECO:0000256" key="9">
    <source>
        <dbReference type="ARBA" id="ARBA00022895"/>
    </source>
</evidence>
<dbReference type="InterPro" id="IPR043502">
    <property type="entry name" value="DNA/RNA_pol_sf"/>
</dbReference>
<dbReference type="PANTHER" id="PTHR12066:SF0">
    <property type="entry name" value="TELOMERASE REVERSE TRANSCRIPTASE"/>
    <property type="match status" value="1"/>
</dbReference>
<keyword evidence="4 14" id="KW-0158">Chromosome</keyword>
<dbReference type="GO" id="GO:0000333">
    <property type="term" value="C:telomerase catalytic core complex"/>
    <property type="evidence" value="ECO:0007669"/>
    <property type="project" value="TreeGrafter"/>
</dbReference>
<evidence type="ECO:0000256" key="15">
    <source>
        <dbReference type="SAM" id="MobiDB-lite"/>
    </source>
</evidence>
<keyword evidence="11 14" id="KW-0539">Nucleus</keyword>
<dbReference type="GO" id="GO:0046872">
    <property type="term" value="F:metal ion binding"/>
    <property type="evidence" value="ECO:0007669"/>
    <property type="project" value="UniProtKB-KW"/>
</dbReference>
<dbReference type="InterPro" id="IPR021891">
    <property type="entry name" value="Telomerase_RBD"/>
</dbReference>
<dbReference type="InterPro" id="IPR000477">
    <property type="entry name" value="RT_dom"/>
</dbReference>
<evidence type="ECO:0000256" key="6">
    <source>
        <dbReference type="ARBA" id="ARBA00022695"/>
    </source>
</evidence>
<accession>A0A915BT23</accession>
<evidence type="ECO:0000313" key="17">
    <source>
        <dbReference type="Proteomes" id="UP000887569"/>
    </source>
</evidence>
<evidence type="ECO:0000256" key="14">
    <source>
        <dbReference type="RuleBase" id="RU365061"/>
    </source>
</evidence>
<dbReference type="Proteomes" id="UP000887569">
    <property type="component" value="Unplaced"/>
</dbReference>
<dbReference type="GO" id="GO:0003720">
    <property type="term" value="F:telomerase activity"/>
    <property type="evidence" value="ECO:0007669"/>
    <property type="project" value="InterPro"/>
</dbReference>
<feature type="domain" description="Reverse transcriptase" evidence="16">
    <location>
        <begin position="296"/>
        <end position="619"/>
    </location>
</feature>
<keyword evidence="6 14" id="KW-0548">Nucleotidyltransferase</keyword>
<dbReference type="GO" id="GO:0007004">
    <property type="term" value="P:telomere maintenance via telomerase"/>
    <property type="evidence" value="ECO:0007669"/>
    <property type="project" value="TreeGrafter"/>
</dbReference>
<evidence type="ECO:0000256" key="4">
    <source>
        <dbReference type="ARBA" id="ARBA00022454"/>
    </source>
</evidence>
<keyword evidence="5 14" id="KW-0808">Transferase</keyword>
<evidence type="ECO:0000313" key="18">
    <source>
        <dbReference type="WBParaSite" id="PgR058_g026_t06"/>
    </source>
</evidence>
<organism evidence="17 18">
    <name type="scientific">Parascaris univalens</name>
    <name type="common">Nematode worm</name>
    <dbReference type="NCBI Taxonomy" id="6257"/>
    <lineage>
        <taxon>Eukaryota</taxon>
        <taxon>Metazoa</taxon>
        <taxon>Ecdysozoa</taxon>
        <taxon>Nematoda</taxon>
        <taxon>Chromadorea</taxon>
        <taxon>Rhabditida</taxon>
        <taxon>Spirurina</taxon>
        <taxon>Ascaridomorpha</taxon>
        <taxon>Ascaridoidea</taxon>
        <taxon>Ascarididae</taxon>
        <taxon>Parascaris</taxon>
    </lineage>
</organism>
<keyword evidence="10 14" id="KW-0695">RNA-directed DNA polymerase</keyword>
<name>A0A915BT23_PARUN</name>
<proteinExistence type="inferred from homology"/>
<protein>
    <recommendedName>
        <fullName evidence="3 14">Telomerase reverse transcriptase</fullName>
        <ecNumber evidence="2 14">2.7.7.49</ecNumber>
    </recommendedName>
    <alternativeName>
        <fullName evidence="12 14">Telomerase catalytic subunit</fullName>
    </alternativeName>
</protein>
<feature type="region of interest" description="Disordered" evidence="15">
    <location>
        <begin position="28"/>
        <end position="56"/>
    </location>
</feature>
<keyword evidence="17" id="KW-1185">Reference proteome</keyword>
<reference evidence="18" key="1">
    <citation type="submission" date="2022-11" db="UniProtKB">
        <authorList>
            <consortium name="WormBaseParasite"/>
        </authorList>
    </citation>
    <scope>IDENTIFICATION</scope>
</reference>
<dbReference type="GO" id="GO:0070034">
    <property type="term" value="F:telomerase RNA binding"/>
    <property type="evidence" value="ECO:0007669"/>
    <property type="project" value="TreeGrafter"/>
</dbReference>
<evidence type="ECO:0000256" key="7">
    <source>
        <dbReference type="ARBA" id="ARBA00022723"/>
    </source>
</evidence>
<evidence type="ECO:0000256" key="8">
    <source>
        <dbReference type="ARBA" id="ARBA00022842"/>
    </source>
</evidence>
<comment type="subcellular location">
    <subcellularLocation>
        <location evidence="14">Nucleus</location>
    </subcellularLocation>
    <subcellularLocation>
        <location evidence="14">Chromosome</location>
        <location evidence="14">Telomere</location>
    </subcellularLocation>
</comment>
<keyword evidence="9 14" id="KW-0779">Telomere</keyword>
<evidence type="ECO:0000256" key="3">
    <source>
        <dbReference type="ARBA" id="ARBA00016182"/>
    </source>
</evidence>
<sequence>MMAHEWVAWQQSMLRSYSHSPNCVPGWMAKPKIGQSPTAKMDEEVHERRRRKRRRDVVGRERRLPILKMPTWLSVCFSKERFNWPPGRLARVLKNKFPFKLMKLMLGEEINEKIEGSHAASQLKEICAEILKRHRRLNVRYLLNSYVPSTTRYQLTVMLQRPVSFPQYRAFMRSVFRFLFSDSLVGASNLEIIVDSAARNIFNLCRGETIHFKRFYSGSLKSSKVKWLKHLESLLDRTIVFRAIVHWLLMFAIALTKSTFYVSDQKQTNRLIFYRKDTWRCIEEHSFKVLQWKRELQLVDFEEKMGPFRGYVRFVPKGYKARPLIIPPRCPGDRSYCKSSLKKVNGLLDFICNMIRLKRGAIPLTGAAILGAHDNFFRRFRRFARRNKLKKIYVVKTDIRECFDRINQHKLRQILRSLIDSNRSYIFTMAEFRRKRVEKKIVKRRRSKKNAKGKPWIPPLIESITKGEIFPSAGTQRTRVWIKGAEALQILEKAVIQQRVIFGKKCYVAGRGIPQGSSVSTRLCNLYLGAMERERYADLINNKDTLLFRYVDDYVLLTSEFGVANNFLRDLLCGVEDGYDVLADPSKTAVNFKTDLHELRCCLPMIGVDGCVGWCGYEIYPNGLKVSIDATRFNPKQRFSPSVKETAKARAKRLAIMTYVKAVLQRRMEVLRTLTNGKWKVMAMRKLVRLGFSWYVRPYAKKIMLNPKGPMNRIFMRLLPSWILQGFEYSYNRRLSHLFSI</sequence>
<dbReference type="SUPFAM" id="SSF56672">
    <property type="entry name" value="DNA/RNA polymerases"/>
    <property type="match status" value="1"/>
</dbReference>
<dbReference type="PANTHER" id="PTHR12066">
    <property type="entry name" value="TELOMERASE REVERSE TRANSCRIPTASE"/>
    <property type="match status" value="1"/>
</dbReference>
<comment type="similarity">
    <text evidence="1 14">Belongs to the reverse transcriptase family. Telomerase subfamily.</text>
</comment>
<evidence type="ECO:0000256" key="5">
    <source>
        <dbReference type="ARBA" id="ARBA00022679"/>
    </source>
</evidence>
<keyword evidence="8 14" id="KW-0460">Magnesium</keyword>
<dbReference type="GO" id="GO:0000781">
    <property type="term" value="C:chromosome, telomeric region"/>
    <property type="evidence" value="ECO:0007669"/>
    <property type="project" value="UniProtKB-SubCell"/>
</dbReference>
<dbReference type="WBParaSite" id="PgR058_g026_t06">
    <property type="protein sequence ID" value="PgR058_g026_t06"/>
    <property type="gene ID" value="PgR058_g026"/>
</dbReference>
<dbReference type="Pfam" id="PF12009">
    <property type="entry name" value="Telomerase_RBD"/>
    <property type="match status" value="1"/>
</dbReference>
<comment type="function">
    <text evidence="14">Telomerase is a ribonucleoprotein enzyme essential for the replication of chromosome termini in most eukaryotes. It elongates telomeres. It is a reverse transcriptase that adds simple sequence repeats to chromosome ends by copying a template sequence within the RNA component of the enzyme.</text>
</comment>
<comment type="catalytic activity">
    <reaction evidence="13 14">
        <text>DNA(n) + a 2'-deoxyribonucleoside 5'-triphosphate = DNA(n+1) + diphosphate</text>
        <dbReference type="Rhea" id="RHEA:22508"/>
        <dbReference type="Rhea" id="RHEA-COMP:17339"/>
        <dbReference type="Rhea" id="RHEA-COMP:17340"/>
        <dbReference type="ChEBI" id="CHEBI:33019"/>
        <dbReference type="ChEBI" id="CHEBI:61560"/>
        <dbReference type="ChEBI" id="CHEBI:173112"/>
        <dbReference type="EC" id="2.7.7.49"/>
    </reaction>
</comment>
<evidence type="ECO:0000256" key="13">
    <source>
        <dbReference type="ARBA" id="ARBA00048173"/>
    </source>
</evidence>
<evidence type="ECO:0000256" key="12">
    <source>
        <dbReference type="ARBA" id="ARBA00032044"/>
    </source>
</evidence>
<evidence type="ECO:0000259" key="16">
    <source>
        <dbReference type="PROSITE" id="PS50878"/>
    </source>
</evidence>
<evidence type="ECO:0000256" key="2">
    <source>
        <dbReference type="ARBA" id="ARBA00012493"/>
    </source>
</evidence>
<dbReference type="PROSITE" id="PS50878">
    <property type="entry name" value="RT_POL"/>
    <property type="match status" value="1"/>
</dbReference>
<dbReference type="InterPro" id="IPR003545">
    <property type="entry name" value="Telomerase_RT"/>
</dbReference>
<dbReference type="EC" id="2.7.7.49" evidence="2 14"/>
<dbReference type="AlphaFoldDB" id="A0A915BT23"/>